<evidence type="ECO:0000256" key="1">
    <source>
        <dbReference type="SAM" id="MobiDB-lite"/>
    </source>
</evidence>
<accession>A0ABQ3BTE8</accession>
<feature type="compositionally biased region" description="Low complexity" evidence="1">
    <location>
        <begin position="186"/>
        <end position="212"/>
    </location>
</feature>
<feature type="region of interest" description="Disordered" evidence="1">
    <location>
        <begin position="491"/>
        <end position="555"/>
    </location>
</feature>
<evidence type="ECO:0008006" key="5">
    <source>
        <dbReference type="Google" id="ProtNLM"/>
    </source>
</evidence>
<keyword evidence="2" id="KW-1133">Transmembrane helix</keyword>
<feature type="compositionally biased region" description="Pro residues" evidence="1">
    <location>
        <begin position="213"/>
        <end position="226"/>
    </location>
</feature>
<dbReference type="Proteomes" id="UP000643403">
    <property type="component" value="Unassembled WGS sequence"/>
</dbReference>
<feature type="compositionally biased region" description="Polar residues" evidence="1">
    <location>
        <begin position="173"/>
        <end position="185"/>
    </location>
</feature>
<organism evidence="3 4">
    <name type="scientific">Cognatilysobacter xinjiangensis</name>
    <dbReference type="NCBI Taxonomy" id="546892"/>
    <lineage>
        <taxon>Bacteria</taxon>
        <taxon>Pseudomonadati</taxon>
        <taxon>Pseudomonadota</taxon>
        <taxon>Gammaproteobacteria</taxon>
        <taxon>Lysobacterales</taxon>
        <taxon>Lysobacteraceae</taxon>
        <taxon>Cognatilysobacter</taxon>
    </lineage>
</organism>
<feature type="compositionally biased region" description="Low complexity" evidence="1">
    <location>
        <begin position="315"/>
        <end position="344"/>
    </location>
</feature>
<feature type="compositionally biased region" description="Low complexity" evidence="1">
    <location>
        <begin position="401"/>
        <end position="412"/>
    </location>
</feature>
<feature type="region of interest" description="Disordered" evidence="1">
    <location>
        <begin position="139"/>
        <end position="226"/>
    </location>
</feature>
<evidence type="ECO:0000313" key="3">
    <source>
        <dbReference type="EMBL" id="GGZ56173.1"/>
    </source>
</evidence>
<keyword evidence="4" id="KW-1185">Reference proteome</keyword>
<name>A0ABQ3BTE8_9GAMM</name>
<sequence length="555" mass="58155">MNTAADIIEALNSRAAPTARLRQAARESWLAWLDRGAGRARVTGAPAADVVAQLAAREPGLPPARAGTLNRWQAFATLWRQNWQPASRDERWWRWTAGGVSFGWHVLIVVLLLVVTALRVIPPTPVEEEIIQVEYLGEGTPAEEGGGPAPSPAATEATESPAAAAGATGAEQQPVQANPASVATQSAEPTESATQAEAAATAPQPLVTTTPVSPEPPVFTVPPTTLPSPRVETVRADVPELQVVEIPQRADAPRIATTLPRVDVPAVPAASPTLVEREVAQVPTAPRMDARVDARVDAPRTTAQSVELQAREVPARAAAVPSASPAPANTATPARTPSRAATNAGPATARPSAGVGTGPAAKPAPGSWATPRRADDWGESTRDRPGNSVFDGDGRPRLADGPGSASAGHPPGMITQEIKDIDRAGTWLRRKPYPYEPTRWDRFWRPNQTMLDEWVDRGVKQVGIPIPGTNKRIICVISILQLGGGCGVSDPNLNDQPATARPPPDVPFKPELQEGNGATWDKNGKPPASPPLPGLFAPPKTGVPPGAAPTTDAGD</sequence>
<protein>
    <recommendedName>
        <fullName evidence="5">Transmembrane repetitive protein</fullName>
    </recommendedName>
</protein>
<keyword evidence="2" id="KW-0472">Membrane</keyword>
<gene>
    <name evidence="3" type="ORF">GCM10008101_06990</name>
</gene>
<evidence type="ECO:0000256" key="2">
    <source>
        <dbReference type="SAM" id="Phobius"/>
    </source>
</evidence>
<dbReference type="EMBL" id="BMXY01000001">
    <property type="protein sequence ID" value="GGZ56173.1"/>
    <property type="molecule type" value="Genomic_DNA"/>
</dbReference>
<evidence type="ECO:0000313" key="4">
    <source>
        <dbReference type="Proteomes" id="UP000643403"/>
    </source>
</evidence>
<proteinExistence type="predicted"/>
<keyword evidence="2" id="KW-0812">Transmembrane</keyword>
<comment type="caution">
    <text evidence="3">The sequence shown here is derived from an EMBL/GenBank/DDBJ whole genome shotgun (WGS) entry which is preliminary data.</text>
</comment>
<feature type="compositionally biased region" description="Basic and acidic residues" evidence="1">
    <location>
        <begin position="372"/>
        <end position="385"/>
    </location>
</feature>
<feature type="compositionally biased region" description="Low complexity" evidence="1">
    <location>
        <begin position="152"/>
        <end position="171"/>
    </location>
</feature>
<feature type="transmembrane region" description="Helical" evidence="2">
    <location>
        <begin position="95"/>
        <end position="118"/>
    </location>
</feature>
<dbReference type="RefSeq" id="WP_189446977.1">
    <property type="nucleotide sequence ID" value="NZ_BMXY01000001.1"/>
</dbReference>
<feature type="region of interest" description="Disordered" evidence="1">
    <location>
        <begin position="311"/>
        <end position="413"/>
    </location>
</feature>
<reference evidence="4" key="1">
    <citation type="journal article" date="2019" name="Int. J. Syst. Evol. Microbiol.">
        <title>The Global Catalogue of Microorganisms (GCM) 10K type strain sequencing project: providing services to taxonomists for standard genome sequencing and annotation.</title>
        <authorList>
            <consortium name="The Broad Institute Genomics Platform"/>
            <consortium name="The Broad Institute Genome Sequencing Center for Infectious Disease"/>
            <person name="Wu L."/>
            <person name="Ma J."/>
        </authorList>
    </citation>
    <scope>NUCLEOTIDE SEQUENCE [LARGE SCALE GENOMIC DNA]</scope>
    <source>
        <strain evidence="4">KCTC 22558</strain>
    </source>
</reference>